<protein>
    <submittedName>
        <fullName evidence="6">Carnitine O-acetyltransferase</fullName>
    </submittedName>
</protein>
<evidence type="ECO:0000256" key="1">
    <source>
        <dbReference type="ARBA" id="ARBA00005232"/>
    </source>
</evidence>
<dbReference type="Gene3D" id="3.30.559.10">
    <property type="entry name" value="Chloramphenicol acetyltransferase-like domain"/>
    <property type="match status" value="1"/>
</dbReference>
<comment type="caution">
    <text evidence="6">The sequence shown here is derived from an EMBL/GenBank/DDBJ whole genome shotgun (WGS) entry which is preliminary data.</text>
</comment>
<dbReference type="GO" id="GO:0005777">
    <property type="term" value="C:peroxisome"/>
    <property type="evidence" value="ECO:0007669"/>
    <property type="project" value="TreeGrafter"/>
</dbReference>
<dbReference type="PANTHER" id="PTHR22589:SF103">
    <property type="entry name" value="CARNITINE O-ACETYL-TRANSFERASE, ISOFORM A-RELATED"/>
    <property type="match status" value="1"/>
</dbReference>
<feature type="active site" description="Proton acceptor" evidence="4">
    <location>
        <position position="377"/>
    </location>
</feature>
<dbReference type="PROSITE" id="PS00439">
    <property type="entry name" value="ACYLTRANSF_C_1"/>
    <property type="match status" value="1"/>
</dbReference>
<feature type="domain" description="Choline/carnitine acyltransferase" evidence="5">
    <location>
        <begin position="62"/>
        <end position="651"/>
    </location>
</feature>
<proteinExistence type="inferred from homology"/>
<organism evidence="6 7">
    <name type="scientific">Folsomia candida</name>
    <name type="common">Springtail</name>
    <dbReference type="NCBI Taxonomy" id="158441"/>
    <lineage>
        <taxon>Eukaryota</taxon>
        <taxon>Metazoa</taxon>
        <taxon>Ecdysozoa</taxon>
        <taxon>Arthropoda</taxon>
        <taxon>Hexapoda</taxon>
        <taxon>Collembola</taxon>
        <taxon>Entomobryomorpha</taxon>
        <taxon>Isotomoidea</taxon>
        <taxon>Isotomidae</taxon>
        <taxon>Proisotominae</taxon>
        <taxon>Folsomia</taxon>
    </lineage>
</organism>
<dbReference type="GO" id="GO:0004092">
    <property type="term" value="F:carnitine O-acetyltransferase activity"/>
    <property type="evidence" value="ECO:0007669"/>
    <property type="project" value="TreeGrafter"/>
</dbReference>
<dbReference type="Proteomes" id="UP000198287">
    <property type="component" value="Unassembled WGS sequence"/>
</dbReference>
<dbReference type="InterPro" id="IPR023213">
    <property type="entry name" value="CAT-like_dom_sf"/>
</dbReference>
<accession>A0A226ESA3</accession>
<dbReference type="GO" id="GO:0019254">
    <property type="term" value="P:carnitine metabolic process, CoA-linked"/>
    <property type="evidence" value="ECO:0007669"/>
    <property type="project" value="TreeGrafter"/>
</dbReference>
<dbReference type="InterPro" id="IPR000542">
    <property type="entry name" value="Carn_acyl_trans"/>
</dbReference>
<evidence type="ECO:0000256" key="4">
    <source>
        <dbReference type="PIRSR" id="PIRSR600542-1"/>
    </source>
</evidence>
<dbReference type="SUPFAM" id="SSF52777">
    <property type="entry name" value="CoA-dependent acyltransferases"/>
    <property type="match status" value="2"/>
</dbReference>
<keyword evidence="7" id="KW-1185">Reference proteome</keyword>
<dbReference type="EMBL" id="LNIX01000002">
    <property type="protein sequence ID" value="OXA59671.1"/>
    <property type="molecule type" value="Genomic_DNA"/>
</dbReference>
<evidence type="ECO:0000256" key="2">
    <source>
        <dbReference type="ARBA" id="ARBA00022679"/>
    </source>
</evidence>
<dbReference type="InterPro" id="IPR039551">
    <property type="entry name" value="Cho/carn_acyl_trans"/>
</dbReference>
<dbReference type="AlphaFoldDB" id="A0A226ESA3"/>
<keyword evidence="2 6" id="KW-0808">Transferase</keyword>
<evidence type="ECO:0000313" key="7">
    <source>
        <dbReference type="Proteomes" id="UP000198287"/>
    </source>
</evidence>
<dbReference type="Pfam" id="PF00755">
    <property type="entry name" value="Carn_acyltransf"/>
    <property type="match status" value="1"/>
</dbReference>
<keyword evidence="3" id="KW-0012">Acyltransferase</keyword>
<dbReference type="STRING" id="158441.A0A226ESA3"/>
<comment type="similarity">
    <text evidence="1">Belongs to the carnitine/choline acetyltransferase family.</text>
</comment>
<evidence type="ECO:0000259" key="5">
    <source>
        <dbReference type="Pfam" id="PF00755"/>
    </source>
</evidence>
<name>A0A226ESA3_FOLCA</name>
<dbReference type="PANTHER" id="PTHR22589">
    <property type="entry name" value="CARNITINE O-ACYLTRANSFERASE"/>
    <property type="match status" value="1"/>
</dbReference>
<dbReference type="InterPro" id="IPR042231">
    <property type="entry name" value="Cho/carn_acyl_trans_2"/>
</dbReference>
<evidence type="ECO:0000313" key="6">
    <source>
        <dbReference type="EMBL" id="OXA59671.1"/>
    </source>
</evidence>
<reference evidence="6 7" key="1">
    <citation type="submission" date="2015-12" db="EMBL/GenBank/DDBJ databases">
        <title>The genome of Folsomia candida.</title>
        <authorList>
            <person name="Faddeeva A."/>
            <person name="Derks M.F."/>
            <person name="Anvar Y."/>
            <person name="Smit S."/>
            <person name="Van Straalen N."/>
            <person name="Roelofs D."/>
        </authorList>
    </citation>
    <scope>NUCLEOTIDE SEQUENCE [LARGE SCALE GENOMIC DNA]</scope>
    <source>
        <strain evidence="6 7">VU population</strain>
        <tissue evidence="6">Whole body</tissue>
    </source>
</reference>
<gene>
    <name evidence="6" type="ORF">Fcan01_05150</name>
</gene>
<dbReference type="OMA" id="FRMYNIC"/>
<dbReference type="FunFam" id="3.30.559.70:FF:000010">
    <property type="entry name" value="Carnitine O-Acetyl-Transferase, isoform B"/>
    <property type="match status" value="1"/>
</dbReference>
<evidence type="ECO:0000256" key="3">
    <source>
        <dbReference type="ARBA" id="ARBA00023315"/>
    </source>
</evidence>
<dbReference type="Gene3D" id="3.30.559.70">
    <property type="entry name" value="Choline/Carnitine o-acyltransferase, domain 2"/>
    <property type="match status" value="1"/>
</dbReference>
<sequence>MYLNTNYMSSLQLFLRKTSSITQQQGTTLIMSQLPKHLATSSASRLSVGAKKEPKTTILPRLPVPALNDTLGKYLRTVKPLLSAEDFQKTTQIVKKFGTESGIGPKLQNLLENKANSMDNWMAEWWLQTAYLEFRQSVVVFSSPGLVFPLHKFDSLDDQLSYAAKMIYGALSYKEMIDNGKIKPDYMGKIPLDMSQYQKIFGTTRNPKKPRDQLAYHPGSKHFVVAYKNYFFKVEISNGNGKLKEPLEFFGDLNKIVEDTSGLHGIPIGILTAEHRDSWADIYERLKQDPQNAKSLQSIEEALFVLSLDRPNRAMSDLPSGKSVSAEVEDVSLSERQTMAALQMLHGNTTNSGNRWFDKTISFIVGTEGKAGLTYEHSPAEGPPIANMMDFIVQYMDHTKDETLKSDVLVAKKGSTGTPTLLEFNLKDKHIGKAIADAKDNLDKLIQDVQMSAFTFKKYGREFIKTCSLSPDSFIQTAIQAAFYRIHKDPAAHYESASVRMFTGGRTECIRSCSVESLEFSRALLDSSLSLQDKFKLLKNAVESHKRFAADAVKAQGVDRHLLGLKKIALENGIDVPDLFSDEGYIKSSSFRLSTSQVPSLFEAFMCYGPLTQDGYGCCYNPLKNSIVFGISAFNSNSETDANKFKTSLQETLLEMEKVGIMASMQSKL</sequence>
<dbReference type="OrthoDB" id="240216at2759"/>